<dbReference type="Gene3D" id="2.30.29.30">
    <property type="entry name" value="Pleckstrin-homology domain (PH domain)/Phosphotyrosine-binding domain (PTB)"/>
    <property type="match status" value="1"/>
</dbReference>
<dbReference type="GO" id="GO:0006887">
    <property type="term" value="P:exocytosis"/>
    <property type="evidence" value="ECO:0007669"/>
    <property type="project" value="TreeGrafter"/>
</dbReference>
<dbReference type="CDD" id="cd13292">
    <property type="entry name" value="PH_Osh1p_Osh2p_yeast"/>
    <property type="match status" value="1"/>
</dbReference>
<dbReference type="PROSITE" id="PS50088">
    <property type="entry name" value="ANK_REPEAT"/>
    <property type="match status" value="2"/>
</dbReference>
<dbReference type="SUPFAM" id="SSF48403">
    <property type="entry name" value="Ankyrin repeat"/>
    <property type="match status" value="1"/>
</dbReference>
<evidence type="ECO:0000256" key="5">
    <source>
        <dbReference type="ARBA" id="ARBA00023121"/>
    </source>
</evidence>
<dbReference type="Pfam" id="PF02171">
    <property type="entry name" value="Piwi"/>
    <property type="match status" value="1"/>
</dbReference>
<evidence type="ECO:0000259" key="11">
    <source>
        <dbReference type="PROSITE" id="PS50822"/>
    </source>
</evidence>
<dbReference type="InterPro" id="IPR001849">
    <property type="entry name" value="PH_domain"/>
</dbReference>
<reference evidence="12 13" key="1">
    <citation type="submission" date="2019-07" db="EMBL/GenBank/DDBJ databases">
        <title>Venturia inaequalis Genome Resource.</title>
        <authorList>
            <person name="Lichtner F.J."/>
        </authorList>
    </citation>
    <scope>NUCLEOTIDE SEQUENCE [LARGE SCALE GENOMIC DNA]</scope>
    <source>
        <strain evidence="12 13">DMI_063113</strain>
    </source>
</reference>
<dbReference type="GO" id="GO:0003676">
    <property type="term" value="F:nucleic acid binding"/>
    <property type="evidence" value="ECO:0007669"/>
    <property type="project" value="InterPro"/>
</dbReference>
<evidence type="ECO:0000256" key="6">
    <source>
        <dbReference type="PROSITE-ProRule" id="PRU00023"/>
    </source>
</evidence>
<dbReference type="PANTHER" id="PTHR10972:SF205">
    <property type="entry name" value="OXYSTEROL-BINDING PROTEIN 1"/>
    <property type="match status" value="1"/>
</dbReference>
<dbReference type="SUPFAM" id="SSF50729">
    <property type="entry name" value="PH domain-like"/>
    <property type="match status" value="1"/>
</dbReference>
<keyword evidence="2" id="KW-0813">Transport</keyword>
<feature type="region of interest" description="Disordered" evidence="9">
    <location>
        <begin position="1"/>
        <end position="177"/>
    </location>
</feature>
<dbReference type="InterPro" id="IPR036397">
    <property type="entry name" value="RNaseH_sf"/>
</dbReference>
<keyword evidence="8" id="KW-0175">Coiled coil</keyword>
<feature type="compositionally biased region" description="Polar residues" evidence="9">
    <location>
        <begin position="1300"/>
        <end position="1311"/>
    </location>
</feature>
<dbReference type="Pfam" id="PF01237">
    <property type="entry name" value="Oxysterol_BP"/>
    <property type="match status" value="1"/>
</dbReference>
<keyword evidence="5" id="KW-0446">Lipid-binding</keyword>
<evidence type="ECO:0000256" key="8">
    <source>
        <dbReference type="SAM" id="Coils"/>
    </source>
</evidence>
<dbReference type="EMBL" id="WNWR01000292">
    <property type="protein sequence ID" value="KAE9984561.1"/>
    <property type="molecule type" value="Genomic_DNA"/>
</dbReference>
<dbReference type="GO" id="GO:0030011">
    <property type="term" value="P:maintenance of cell polarity"/>
    <property type="evidence" value="ECO:0007669"/>
    <property type="project" value="TreeGrafter"/>
</dbReference>
<feature type="compositionally biased region" description="Polar residues" evidence="9">
    <location>
        <begin position="54"/>
        <end position="67"/>
    </location>
</feature>
<dbReference type="InterPro" id="IPR036085">
    <property type="entry name" value="PAZ_dom_sf"/>
</dbReference>
<keyword evidence="13" id="KW-1185">Reference proteome</keyword>
<evidence type="ECO:0000256" key="3">
    <source>
        <dbReference type="ARBA" id="ARBA00022553"/>
    </source>
</evidence>
<evidence type="ECO:0000256" key="4">
    <source>
        <dbReference type="ARBA" id="ARBA00023055"/>
    </source>
</evidence>
<feature type="compositionally biased region" description="Polar residues" evidence="9">
    <location>
        <begin position="1265"/>
        <end position="1284"/>
    </location>
</feature>
<dbReference type="InterPro" id="IPR014811">
    <property type="entry name" value="ArgoL1"/>
</dbReference>
<dbReference type="SUPFAM" id="SSF101690">
    <property type="entry name" value="PAZ domain"/>
    <property type="match status" value="1"/>
</dbReference>
<dbReference type="GO" id="GO:0006897">
    <property type="term" value="P:endocytosis"/>
    <property type="evidence" value="ECO:0007669"/>
    <property type="project" value="TreeGrafter"/>
</dbReference>
<feature type="coiled-coil region" evidence="8">
    <location>
        <begin position="1912"/>
        <end position="1953"/>
    </location>
</feature>
<proteinExistence type="inferred from homology"/>
<evidence type="ECO:0000313" key="13">
    <source>
        <dbReference type="Proteomes" id="UP000490939"/>
    </source>
</evidence>
<comment type="caution">
    <text evidence="12">The sequence shown here is derived from an EMBL/GenBank/DDBJ whole genome shotgun (WGS) entry which is preliminary data.</text>
</comment>
<dbReference type="Gene3D" id="3.30.420.10">
    <property type="entry name" value="Ribonuclease H-like superfamily/Ribonuclease H"/>
    <property type="match status" value="1"/>
</dbReference>
<evidence type="ECO:0000256" key="7">
    <source>
        <dbReference type="RuleBase" id="RU003844"/>
    </source>
</evidence>
<dbReference type="GO" id="GO:0097038">
    <property type="term" value="C:perinuclear endoplasmic reticulum"/>
    <property type="evidence" value="ECO:0007669"/>
    <property type="project" value="TreeGrafter"/>
</dbReference>
<accession>A0A8H3VB82</accession>
<dbReference type="Gene3D" id="2.40.160.120">
    <property type="match status" value="1"/>
</dbReference>
<keyword evidence="3" id="KW-0597">Phosphoprotein</keyword>
<dbReference type="Pfam" id="PF12796">
    <property type="entry name" value="Ank_2"/>
    <property type="match status" value="1"/>
</dbReference>
<evidence type="ECO:0000256" key="1">
    <source>
        <dbReference type="ARBA" id="ARBA00008842"/>
    </source>
</evidence>
<evidence type="ECO:0000256" key="2">
    <source>
        <dbReference type="ARBA" id="ARBA00022448"/>
    </source>
</evidence>
<feature type="domain" description="Piwi" evidence="11">
    <location>
        <begin position="857"/>
        <end position="1156"/>
    </location>
</feature>
<feature type="domain" description="PH" evidence="10">
    <location>
        <begin position="1613"/>
        <end position="1708"/>
    </location>
</feature>
<dbReference type="Proteomes" id="UP000490939">
    <property type="component" value="Unassembled WGS sequence"/>
</dbReference>
<dbReference type="InterPro" id="IPR003165">
    <property type="entry name" value="Piwi"/>
</dbReference>
<dbReference type="PROSITE" id="PS50822">
    <property type="entry name" value="PIWI"/>
    <property type="match status" value="1"/>
</dbReference>
<dbReference type="Pfam" id="PF00169">
    <property type="entry name" value="PH"/>
    <property type="match status" value="1"/>
</dbReference>
<dbReference type="Gene3D" id="3.30.70.3490">
    <property type="match status" value="1"/>
</dbReference>
<keyword evidence="4" id="KW-0445">Lipid transport</keyword>
<feature type="compositionally biased region" description="Polar residues" evidence="9">
    <location>
        <begin position="1753"/>
        <end position="1764"/>
    </location>
</feature>
<dbReference type="InterPro" id="IPR002110">
    <property type="entry name" value="Ankyrin_rpt"/>
</dbReference>
<evidence type="ECO:0000313" key="12">
    <source>
        <dbReference type="EMBL" id="KAE9984561.1"/>
    </source>
</evidence>
<dbReference type="InterPro" id="IPR000648">
    <property type="entry name" value="Oxysterol-bd"/>
</dbReference>
<feature type="region of interest" description="Disordered" evidence="9">
    <location>
        <begin position="1201"/>
        <end position="1326"/>
    </location>
</feature>
<name>A0A8H3VB82_VENIN</name>
<organism evidence="12 13">
    <name type="scientific">Venturia inaequalis</name>
    <name type="common">Apple scab fungus</name>
    <dbReference type="NCBI Taxonomy" id="5025"/>
    <lineage>
        <taxon>Eukaryota</taxon>
        <taxon>Fungi</taxon>
        <taxon>Dikarya</taxon>
        <taxon>Ascomycota</taxon>
        <taxon>Pezizomycotina</taxon>
        <taxon>Dothideomycetes</taxon>
        <taxon>Pleosporomycetidae</taxon>
        <taxon>Venturiales</taxon>
        <taxon>Venturiaceae</taxon>
        <taxon>Venturia</taxon>
    </lineage>
</organism>
<dbReference type="InterPro" id="IPR012337">
    <property type="entry name" value="RNaseH-like_sf"/>
</dbReference>
<feature type="repeat" description="ANK" evidence="6">
    <location>
        <begin position="1522"/>
        <end position="1554"/>
    </location>
</feature>
<dbReference type="Pfam" id="PF08699">
    <property type="entry name" value="ArgoL1"/>
    <property type="match status" value="1"/>
</dbReference>
<gene>
    <name evidence="12" type="ORF">EG327_004999</name>
</gene>
<sequence length="2463" mass="268889">MMRSWADIAAGKPGKTPADSSCRPSSSGGPAAPTTPTSKISTPVAEPPAKAVTDESQPTAESNSILPQHQAAIKESNEAAQAAPGLSDSSSIQGLQQTLGGQQGPEVMISTDPASTSGPGNVMAGRRKKKPTLNLGGNPAPNWGASGKGRGRGRGSGPGAALPGPPAPAPRAPRPLPTRTAPVVIPPLASGGCPRCDTLVTPQGHAPHAHLCDRDPRYNPANTLWSSVAAGLRQAAEDEWLQDQFERYCWRGDTAIRAPARTAPPTGITALSPADITVRDSKTAFTPKLPLRLRDKTQALANGSLQPEDCHDIRRTFNVNAPGNPTVLTNHLRIANVPDEFWKYDVQFQPALPANTTAKKKRVLLETMIKRMTFLIENGPRQTNNPVLFSHDNHGTIFATTDLYPIAAAAAEDHVTLALAPQTNTWTAQTFIPSARSSPTSGNGVIGIGLQGQRGPANVDLRPFRQMVSGDVLSQHQHVSNIAQALNTLVADQACVTKAIAHFNTFQIGANKFFLRSQFTPLEGTGVLQLHDGFSVTVKPAMGDALLNFNSATSAFYRPLTVAAYLNDVRPPIISKPSGGLQGIRVYIKYRRGQPVPAGSPELDINRDERRIKTIFAIGGNQGDQLASQRFIPAAHSGLQGLTTVYDYLNYCYPNLYATLPYQRDSYVINVGSAARPEFYAAEHLQILPFQPWKGLLPGNLGAGMVSQAARIPEANKTLIVERGLGALGITRGAVSTIVDPNFRIEGKLLSVPVRYVQAPDVKYSPTHFARGNVQTGSWGAPPGRLHRKTHLNSVAILYHRDLARGVLPVIKNALQTSIGQNVINCTEIAFDFGLNANATTFENAIMQRGRATPPSFVIFVNPWAQKGPYDAFRRATDINLGIPSICIQQFKLENKRDGAVRGVLAGSALKVNSRFRNGLNQSMTFTLPGTADMTNTIILGADVAHPGQGSKGAGSIAAMVGTRDNTGLSYGGSARPNFPRQEWIDDFDEMLQERMNAWQAGGRHATWPRNVLYFRDGVSESQYSEIRRLEVDRIKTVYAANGQTIVPNIMAVVVTKRHNTRFYPTSGGLKGTNGNTPPGTCVESEVTHPYYNDFFLQSHAAIKGTAKPTHYFILQDDLNFTPHQLQTFIHHLCHTYQRSTTSVSYATPAYYADRLCDRFECDRAGLNYDPRVNLTWPVVHLPFVSVPDDNDELILPTEHLYKQQPPTEPPPESSLSTLTATMADTPPEGHKRSKSKKIAHSLLGLHSHSKREGRDSEDSEPLASPSQSNLSVISTPASRNSIHLSHRSKSHLHPVGAASTDTDGASSIAGSNLGDGPGSPPDASSLEQSVKLFGLYQALQSGNTAAIQKAIKDADEETAFGRTASGVANSSSTDKNAILRLAVQIAEPAVVEFVLSNIATSAEPSAGINAKDKDGNTPLHLASKLGRTSAVRMLLEQPGINDALPNYKGETPLEVAKSPEIFQQLQLFRSLSVDADIRKIHDLVVNADYDGLEKMLKDPRVKTTISVNDGQLATDPTTQASGGSLLHEGARKRDIKLIQLLLLNGADPFQRDRKGKLPQDITKDDRTRAILKKSPAANEARQGIQERTILGSAPVAPVGAAAAENALGNKEGREMKGYLKKWTNYTGGWKLRWFVLEDGVLSYYKNQDDAGSACRGAINMRIAKLQMDPNDKSKIDIHGKSSVKYNLKANHEVEAKRWFWALNNAMQYTKDEAKEEELRLKKESVDLFKAKQERADKRKTMDIDAASLQSSMLKQPVAGSSLSVPGGSIAPSTTVVDEEEPSLYEPSVTGTEHGRKGSVQPTIEGDADDDDDYGDEASSNAGQSETKDALNITTQSVKLQLDFLGQVSAALQQERAANPELAISEPKVTQALTAYESSVDNLKGLVGKLVQISRDRDAYWQYRLEKEANVRRMWEESMAKVVKEHEELEQKIGESEDKRKRTKRALNQALENLAVAGSQPSTPAAMDTTEKRLDVAPVRKKTIVDLSSIPNDESDEEDEFFDAVGSGDVEIMDTMPPSSPGLKAQQDAPAIDGALVDLRTQKQREIEPSFRGYEDGIRKRLKMDADDRPKVSLWGILKSMIGKDMTKMTLPVSFNEPTSLLQRVAEDMEYTDLLDMAADRLESTERMVYVAAFAASEYASTIGRVAKPFNPLLGETYEYARPDKGFRFFIEQVSHHPPIGAAWAESARWDYYGESAVKSKFYGKSFDINPLGTWFLRLRPTSGGEELYTWKKVTSSVIGIVTGNPTIDNYGLMEVKNWTTGEVCTLDFKVRGWTKGSAFQVVGKVCDKAGKTCWSMGGRWNDKIYARLTPGFEDSALSPNHPGHSKLGAGAGKDSAILVWQANDRPTGIPFNLTPFVVTLNAINENLSAVIAPTDTRLRPDQRAMEDGEYDFAATEKNRVEEKQRAARRVREQMGEEFRPKWFEQKTCPTTGEKFWQFNGGYWRMRNSVAEGGKWEGLEDIF</sequence>
<evidence type="ECO:0000259" key="10">
    <source>
        <dbReference type="PROSITE" id="PS50003"/>
    </source>
</evidence>
<dbReference type="PROSITE" id="PS01013">
    <property type="entry name" value="OSBP"/>
    <property type="match status" value="1"/>
</dbReference>
<dbReference type="PROSITE" id="PS50003">
    <property type="entry name" value="PH_DOMAIN"/>
    <property type="match status" value="1"/>
</dbReference>
<protein>
    <submittedName>
        <fullName evidence="12">Uncharacterized protein</fullName>
    </submittedName>
</protein>
<feature type="repeat" description="ANK" evidence="6">
    <location>
        <begin position="1415"/>
        <end position="1437"/>
    </location>
</feature>
<dbReference type="SMART" id="SM00950">
    <property type="entry name" value="Piwi"/>
    <property type="match status" value="1"/>
</dbReference>
<dbReference type="Gene3D" id="1.25.40.20">
    <property type="entry name" value="Ankyrin repeat-containing domain"/>
    <property type="match status" value="2"/>
</dbReference>
<feature type="compositionally biased region" description="Polar residues" evidence="9">
    <location>
        <begin position="18"/>
        <end position="41"/>
    </location>
</feature>
<dbReference type="SUPFAM" id="SSF144000">
    <property type="entry name" value="Oxysterol-binding protein-like"/>
    <property type="match status" value="1"/>
</dbReference>
<dbReference type="GO" id="GO:0005886">
    <property type="term" value="C:plasma membrane"/>
    <property type="evidence" value="ECO:0007669"/>
    <property type="project" value="TreeGrafter"/>
</dbReference>
<dbReference type="SMART" id="SM00233">
    <property type="entry name" value="PH"/>
    <property type="match status" value="1"/>
</dbReference>
<dbReference type="InterPro" id="IPR018494">
    <property type="entry name" value="Oxysterol-bd_CS"/>
</dbReference>
<dbReference type="FunFam" id="2.30.29.30:FF:000061">
    <property type="entry name" value="Oxysterol binding protein 1"/>
    <property type="match status" value="1"/>
</dbReference>
<dbReference type="SMART" id="SM00248">
    <property type="entry name" value="ANK"/>
    <property type="match status" value="2"/>
</dbReference>
<feature type="region of interest" description="Disordered" evidence="9">
    <location>
        <begin position="1753"/>
        <end position="1830"/>
    </location>
</feature>
<dbReference type="SUPFAM" id="SSF53098">
    <property type="entry name" value="Ribonuclease H-like"/>
    <property type="match status" value="1"/>
</dbReference>
<feature type="compositionally biased region" description="Pro residues" evidence="9">
    <location>
        <begin position="163"/>
        <end position="176"/>
    </location>
</feature>
<dbReference type="GO" id="GO:0034727">
    <property type="term" value="P:piecemeal microautophagy of the nucleus"/>
    <property type="evidence" value="ECO:0007669"/>
    <property type="project" value="TreeGrafter"/>
</dbReference>
<dbReference type="Gene3D" id="3.40.50.2300">
    <property type="match status" value="1"/>
</dbReference>
<dbReference type="InterPro" id="IPR036770">
    <property type="entry name" value="Ankyrin_rpt-contain_sf"/>
</dbReference>
<dbReference type="GO" id="GO:0005829">
    <property type="term" value="C:cytosol"/>
    <property type="evidence" value="ECO:0007669"/>
    <property type="project" value="TreeGrafter"/>
</dbReference>
<keyword evidence="6" id="KW-0040">ANK repeat</keyword>
<evidence type="ECO:0000256" key="9">
    <source>
        <dbReference type="SAM" id="MobiDB-lite"/>
    </source>
</evidence>
<comment type="similarity">
    <text evidence="1 7">Belongs to the OSBP family.</text>
</comment>
<dbReference type="InterPro" id="IPR037239">
    <property type="entry name" value="OSBP_sf"/>
</dbReference>
<dbReference type="GO" id="GO:0032934">
    <property type="term" value="F:sterol binding"/>
    <property type="evidence" value="ECO:0007669"/>
    <property type="project" value="TreeGrafter"/>
</dbReference>
<dbReference type="GO" id="GO:0005635">
    <property type="term" value="C:nuclear envelope"/>
    <property type="evidence" value="ECO:0007669"/>
    <property type="project" value="TreeGrafter"/>
</dbReference>
<dbReference type="GO" id="GO:0006869">
    <property type="term" value="P:lipid transport"/>
    <property type="evidence" value="ECO:0007669"/>
    <property type="project" value="UniProtKB-KW"/>
</dbReference>
<dbReference type="InterPro" id="IPR011993">
    <property type="entry name" value="PH-like_dom_sf"/>
</dbReference>
<dbReference type="FunFam" id="2.40.160.120:FF:000008">
    <property type="entry name" value="Oxysterol binding protein (Osh1)"/>
    <property type="match status" value="1"/>
</dbReference>
<feature type="compositionally biased region" description="Acidic residues" evidence="9">
    <location>
        <begin position="1806"/>
        <end position="1816"/>
    </location>
</feature>
<dbReference type="PANTHER" id="PTHR10972">
    <property type="entry name" value="OXYSTEROL-BINDING PROTEIN-RELATED"/>
    <property type="match status" value="1"/>
</dbReference>
<dbReference type="PROSITE" id="PS50297">
    <property type="entry name" value="ANK_REP_REGION"/>
    <property type="match status" value="2"/>
</dbReference>